<proteinExistence type="predicted"/>
<feature type="compositionally biased region" description="Polar residues" evidence="1">
    <location>
        <begin position="105"/>
        <end position="127"/>
    </location>
</feature>
<accession>Q8LN56</accession>
<keyword evidence="2" id="KW-1133">Transmembrane helix</keyword>
<reference evidence="4" key="2">
    <citation type="journal article" date="2008" name="Nucleic Acids Res.">
        <title>The rice annotation project database (RAP-DB): 2008 update.</title>
        <authorList>
            <consortium name="The rice annotation project (RAP)"/>
        </authorList>
    </citation>
    <scope>GENOME REANNOTATION</scope>
    <source>
        <strain evidence="4">cv. Nipponbare</strain>
    </source>
</reference>
<feature type="region of interest" description="Disordered" evidence="1">
    <location>
        <begin position="105"/>
        <end position="159"/>
    </location>
</feature>
<dbReference type="AlphaFoldDB" id="Q8LN56"/>
<keyword evidence="2" id="KW-0472">Membrane</keyword>
<evidence type="ECO:0000256" key="1">
    <source>
        <dbReference type="SAM" id="MobiDB-lite"/>
    </source>
</evidence>
<sequence>MTPTGCLPTVARVINARVRLMPTVRLMVFLFWAIYYTPQSVTSTRTTPAAAAAAASVACVPGYSLPSFFRHPQKDELQRPPVKHKRITIHNWWLWGSATHSLISSNSSDSTRDGMTNGQDRTGSQEPRTGAWPRMGDGARGRCGRATDGNPAPVGVGRPWVTRASRGKRVGRMAVQLLALSCCWWGRTGGDPGQGPGGKGSFSLAPSEGPLRIVDIRFYRAELFCGLSVSFLLSHLFWYLLG</sequence>
<feature type="transmembrane region" description="Helical" evidence="2">
    <location>
        <begin position="20"/>
        <end position="37"/>
    </location>
</feature>
<organism evidence="3 4">
    <name type="scientific">Oryza sativa subsp. japonica</name>
    <name type="common">Rice</name>
    <dbReference type="NCBI Taxonomy" id="39947"/>
    <lineage>
        <taxon>Eukaryota</taxon>
        <taxon>Viridiplantae</taxon>
        <taxon>Streptophyta</taxon>
        <taxon>Embryophyta</taxon>
        <taxon>Tracheophyta</taxon>
        <taxon>Spermatophyta</taxon>
        <taxon>Magnoliopsida</taxon>
        <taxon>Liliopsida</taxon>
        <taxon>Poales</taxon>
        <taxon>Poaceae</taxon>
        <taxon>BOP clade</taxon>
        <taxon>Oryzoideae</taxon>
        <taxon>Oryzeae</taxon>
        <taxon>Oryzinae</taxon>
        <taxon>Oryza</taxon>
        <taxon>Oryza sativa</taxon>
    </lineage>
</organism>
<protein>
    <submittedName>
        <fullName evidence="3">Uncharacterized protein</fullName>
    </submittedName>
</protein>
<feature type="transmembrane region" description="Helical" evidence="2">
    <location>
        <begin position="49"/>
        <end position="69"/>
    </location>
</feature>
<evidence type="ECO:0000256" key="2">
    <source>
        <dbReference type="SAM" id="Phobius"/>
    </source>
</evidence>
<evidence type="ECO:0000313" key="4">
    <source>
        <dbReference type="Proteomes" id="UP000000763"/>
    </source>
</evidence>
<dbReference type="EMBL" id="AC091775">
    <property type="protein sequence ID" value="AAM97154.1"/>
    <property type="molecule type" value="Genomic_DNA"/>
</dbReference>
<evidence type="ECO:0000313" key="3">
    <source>
        <dbReference type="EMBL" id="AAM97154.1"/>
    </source>
</evidence>
<keyword evidence="2" id="KW-0812">Transmembrane</keyword>
<reference evidence="4" key="1">
    <citation type="journal article" date="2005" name="Nature">
        <title>The map-based sequence of the rice genome.</title>
        <authorList>
            <consortium name="International rice genome sequencing project (IRGSP)"/>
            <person name="Matsumoto T."/>
            <person name="Wu J."/>
            <person name="Kanamori H."/>
            <person name="Katayose Y."/>
            <person name="Fujisawa M."/>
            <person name="Namiki N."/>
            <person name="Mizuno H."/>
            <person name="Yamamoto K."/>
            <person name="Antonio B.A."/>
            <person name="Baba T."/>
            <person name="Sakata K."/>
            <person name="Nagamura Y."/>
            <person name="Aoki H."/>
            <person name="Arikawa K."/>
            <person name="Arita K."/>
            <person name="Bito T."/>
            <person name="Chiden Y."/>
            <person name="Fujitsuka N."/>
            <person name="Fukunaka R."/>
            <person name="Hamada M."/>
            <person name="Harada C."/>
            <person name="Hayashi A."/>
            <person name="Hijishita S."/>
            <person name="Honda M."/>
            <person name="Hosokawa S."/>
            <person name="Ichikawa Y."/>
            <person name="Idonuma A."/>
            <person name="Iijima M."/>
            <person name="Ikeda M."/>
            <person name="Ikeno M."/>
            <person name="Ito K."/>
            <person name="Ito S."/>
            <person name="Ito T."/>
            <person name="Ito Y."/>
            <person name="Ito Y."/>
            <person name="Iwabuchi A."/>
            <person name="Kamiya K."/>
            <person name="Karasawa W."/>
            <person name="Kurita K."/>
            <person name="Katagiri S."/>
            <person name="Kikuta A."/>
            <person name="Kobayashi H."/>
            <person name="Kobayashi N."/>
            <person name="Machita K."/>
            <person name="Maehara T."/>
            <person name="Masukawa M."/>
            <person name="Mizubayashi T."/>
            <person name="Mukai Y."/>
            <person name="Nagasaki H."/>
            <person name="Nagata Y."/>
            <person name="Naito S."/>
            <person name="Nakashima M."/>
            <person name="Nakama Y."/>
            <person name="Nakamichi Y."/>
            <person name="Nakamura M."/>
            <person name="Meguro A."/>
            <person name="Negishi M."/>
            <person name="Ohta I."/>
            <person name="Ohta T."/>
            <person name="Okamoto M."/>
            <person name="Ono N."/>
            <person name="Saji S."/>
            <person name="Sakaguchi M."/>
            <person name="Sakai K."/>
            <person name="Shibata M."/>
            <person name="Shimokawa T."/>
            <person name="Song J."/>
            <person name="Takazaki Y."/>
            <person name="Terasawa K."/>
            <person name="Tsugane M."/>
            <person name="Tsuji K."/>
            <person name="Ueda S."/>
            <person name="Waki K."/>
            <person name="Yamagata H."/>
            <person name="Yamamoto M."/>
            <person name="Yamamoto S."/>
            <person name="Yamane H."/>
            <person name="Yoshiki S."/>
            <person name="Yoshihara R."/>
            <person name="Yukawa K."/>
            <person name="Zhong H."/>
            <person name="Yano M."/>
            <person name="Yuan Q."/>
            <person name="Ouyang S."/>
            <person name="Liu J."/>
            <person name="Jones K.M."/>
            <person name="Gansberger K."/>
            <person name="Moffat K."/>
            <person name="Hill J."/>
            <person name="Bera J."/>
            <person name="Fadrosh D."/>
            <person name="Jin S."/>
            <person name="Johri S."/>
            <person name="Kim M."/>
            <person name="Overton L."/>
            <person name="Reardon M."/>
            <person name="Tsitrin T."/>
            <person name="Vuong H."/>
            <person name="Weaver B."/>
            <person name="Ciecko A."/>
            <person name="Tallon L."/>
            <person name="Jackson J."/>
            <person name="Pai G."/>
            <person name="Aken S.V."/>
            <person name="Utterback T."/>
            <person name="Reidmuller S."/>
            <person name="Feldblyum T."/>
            <person name="Hsiao J."/>
            <person name="Zismann V."/>
            <person name="Iobst S."/>
            <person name="de Vazeille A.R."/>
            <person name="Buell C.R."/>
            <person name="Ying K."/>
            <person name="Li Y."/>
            <person name="Lu T."/>
            <person name="Huang Y."/>
            <person name="Zhao Q."/>
            <person name="Feng Q."/>
            <person name="Zhang L."/>
            <person name="Zhu J."/>
            <person name="Weng Q."/>
            <person name="Mu J."/>
            <person name="Lu Y."/>
            <person name="Fan D."/>
            <person name="Liu Y."/>
            <person name="Guan J."/>
            <person name="Zhang Y."/>
            <person name="Yu S."/>
            <person name="Liu X."/>
            <person name="Zhang Y."/>
            <person name="Hong G."/>
            <person name="Han B."/>
            <person name="Choisne N."/>
            <person name="Demange N."/>
            <person name="Orjeda G."/>
            <person name="Samain S."/>
            <person name="Cattolico L."/>
            <person name="Pelletier E."/>
            <person name="Couloux A."/>
            <person name="Segurens B."/>
            <person name="Wincker P."/>
            <person name="D'Hont A."/>
            <person name="Scarpelli C."/>
            <person name="Weissenbach J."/>
            <person name="Salanoubat M."/>
            <person name="Quetier F."/>
            <person name="Yu Y."/>
            <person name="Kim H.R."/>
            <person name="Rambo T."/>
            <person name="Currie J."/>
            <person name="Collura K."/>
            <person name="Luo M."/>
            <person name="Yang T."/>
            <person name="Ammiraju J.S.S."/>
            <person name="Engler F."/>
            <person name="Soderlund C."/>
            <person name="Wing R.A."/>
            <person name="Palmer L.E."/>
            <person name="de la Bastide M."/>
            <person name="Spiegel L."/>
            <person name="Nascimento L."/>
            <person name="Zutavern T."/>
            <person name="O'Shaughnessy A."/>
            <person name="Dike S."/>
            <person name="Dedhia N."/>
            <person name="Preston R."/>
            <person name="Balija V."/>
            <person name="McCombie W.R."/>
            <person name="Chow T."/>
            <person name="Chen H."/>
            <person name="Chung M."/>
            <person name="Chen C."/>
            <person name="Shaw J."/>
            <person name="Wu H."/>
            <person name="Hsiao K."/>
            <person name="Chao Y."/>
            <person name="Chu M."/>
            <person name="Cheng C."/>
            <person name="Hour A."/>
            <person name="Lee P."/>
            <person name="Lin S."/>
            <person name="Lin Y."/>
            <person name="Liou J."/>
            <person name="Liu S."/>
            <person name="Hsing Y."/>
            <person name="Raghuvanshi S."/>
            <person name="Mohanty A."/>
            <person name="Bharti A.K."/>
            <person name="Gaur A."/>
            <person name="Gupta V."/>
            <person name="Kumar D."/>
            <person name="Ravi V."/>
            <person name="Vij S."/>
            <person name="Kapur A."/>
            <person name="Khurana P."/>
            <person name="Khurana P."/>
            <person name="Khurana J.P."/>
            <person name="Tyagi A.K."/>
            <person name="Gaikwad K."/>
            <person name="Singh A."/>
            <person name="Dalal V."/>
            <person name="Srivastava S."/>
            <person name="Dixit A."/>
            <person name="Pal A.K."/>
            <person name="Ghazi I.A."/>
            <person name="Yadav M."/>
            <person name="Pandit A."/>
            <person name="Bhargava A."/>
            <person name="Sureshbabu K."/>
            <person name="Batra K."/>
            <person name="Sharma T.R."/>
            <person name="Mohapatra T."/>
            <person name="Singh N.K."/>
            <person name="Messing J."/>
            <person name="Nelson A.B."/>
            <person name="Fuks G."/>
            <person name="Kavchok S."/>
            <person name="Keizer G."/>
            <person name="Linton E."/>
            <person name="Llaca V."/>
            <person name="Song R."/>
            <person name="Tanyolac B."/>
            <person name="Young S."/>
            <person name="Ho-Il K."/>
            <person name="Hahn J.H."/>
            <person name="Sangsakoo G."/>
            <person name="Vanavichit A."/>
            <person name="de Mattos Luiz.A.T."/>
            <person name="Zimmer P.D."/>
            <person name="Malone G."/>
            <person name="Dellagostin O."/>
            <person name="de Oliveira A.C."/>
            <person name="Bevan M."/>
            <person name="Bancroft I."/>
            <person name="Minx P."/>
            <person name="Cordum H."/>
            <person name="Wilson R."/>
            <person name="Cheng Z."/>
            <person name="Jin W."/>
            <person name="Jiang J."/>
            <person name="Leong S.A."/>
            <person name="Iwama H."/>
            <person name="Gojobori T."/>
            <person name="Itoh T."/>
            <person name="Niimura Y."/>
            <person name="Fujii Y."/>
            <person name="Habara T."/>
            <person name="Sakai H."/>
            <person name="Sato Y."/>
            <person name="Wilson G."/>
            <person name="Kumar K."/>
            <person name="McCouch S."/>
            <person name="Juretic N."/>
            <person name="Hoen D."/>
            <person name="Wright S."/>
            <person name="Bruskiewich R."/>
            <person name="Bureau T."/>
            <person name="Miyao A."/>
            <person name="Hirochika H."/>
            <person name="Nishikawa T."/>
            <person name="Kadowaki K."/>
            <person name="Sugiura M."/>
            <person name="Burr B."/>
            <person name="Sasaki T."/>
        </authorList>
    </citation>
    <scope>NUCLEOTIDE SEQUENCE [LARGE SCALE GENOMIC DNA]</scope>
    <source>
        <strain evidence="4">cv. Nipponbare</strain>
    </source>
</reference>
<feature type="transmembrane region" description="Helical" evidence="2">
    <location>
        <begin position="221"/>
        <end position="241"/>
    </location>
</feature>
<name>Q8LN56_ORYSJ</name>
<gene>
    <name evidence="3" type="ordered locus">Os03g49760</name>
</gene>
<dbReference type="Proteomes" id="UP000000763">
    <property type="component" value="Chromosome 3"/>
</dbReference>